<keyword evidence="1 3" id="KW-0853">WD repeat</keyword>
<evidence type="ECO:0000256" key="4">
    <source>
        <dbReference type="SAM" id="MobiDB-lite"/>
    </source>
</evidence>
<dbReference type="AlphaFoldDB" id="A0A101MRN3"/>
<comment type="caution">
    <text evidence="5">The sequence shown here is derived from an EMBL/GenBank/DDBJ whole genome shotgun (WGS) entry which is preliminary data.</text>
</comment>
<organism evidence="5 6">
    <name type="scientific">Penicillium freii</name>
    <dbReference type="NCBI Taxonomy" id="48697"/>
    <lineage>
        <taxon>Eukaryota</taxon>
        <taxon>Fungi</taxon>
        <taxon>Dikarya</taxon>
        <taxon>Ascomycota</taxon>
        <taxon>Pezizomycotina</taxon>
        <taxon>Eurotiomycetes</taxon>
        <taxon>Eurotiomycetidae</taxon>
        <taxon>Eurotiales</taxon>
        <taxon>Aspergillaceae</taxon>
        <taxon>Penicillium</taxon>
    </lineage>
</organism>
<dbReference type="EMBL" id="LLXE01000027">
    <property type="protein sequence ID" value="KUM65432.1"/>
    <property type="molecule type" value="Genomic_DNA"/>
</dbReference>
<dbReference type="InterPro" id="IPR001680">
    <property type="entry name" value="WD40_rpt"/>
</dbReference>
<dbReference type="PANTHER" id="PTHR22889">
    <property type="entry name" value="WD REPEAT-CONTAINING PROTEIN 89"/>
    <property type="match status" value="1"/>
</dbReference>
<dbReference type="InterPro" id="IPR015943">
    <property type="entry name" value="WD40/YVTN_repeat-like_dom_sf"/>
</dbReference>
<reference evidence="5 6" key="1">
    <citation type="submission" date="2015-10" db="EMBL/GenBank/DDBJ databases">
        <title>Genome sequencing of Penicillium freii.</title>
        <authorList>
            <person name="Nguyen H.D."/>
            <person name="Visagie C.M."/>
            <person name="Seifert K.A."/>
        </authorList>
    </citation>
    <scope>NUCLEOTIDE SEQUENCE [LARGE SCALE GENOMIC DNA]</scope>
    <source>
        <strain evidence="5 6">DAOM 242723</strain>
    </source>
</reference>
<dbReference type="InterPro" id="IPR039328">
    <property type="entry name" value="WDR89"/>
</dbReference>
<keyword evidence="2" id="KW-0677">Repeat</keyword>
<gene>
    <name evidence="5" type="ORF">ACN42_g1663</name>
</gene>
<dbReference type="PROSITE" id="PS50082">
    <property type="entry name" value="WD_REPEATS_2"/>
    <property type="match status" value="1"/>
</dbReference>
<feature type="region of interest" description="Disordered" evidence="4">
    <location>
        <begin position="348"/>
        <end position="376"/>
    </location>
</feature>
<dbReference type="STRING" id="48697.A0A101MRN3"/>
<evidence type="ECO:0000256" key="1">
    <source>
        <dbReference type="ARBA" id="ARBA00022574"/>
    </source>
</evidence>
<evidence type="ECO:0000256" key="2">
    <source>
        <dbReference type="ARBA" id="ARBA00022737"/>
    </source>
</evidence>
<evidence type="ECO:0000313" key="6">
    <source>
        <dbReference type="Proteomes" id="UP000055045"/>
    </source>
</evidence>
<dbReference type="Pfam" id="PF00400">
    <property type="entry name" value="WD40"/>
    <property type="match status" value="2"/>
</dbReference>
<keyword evidence="6" id="KW-1185">Reference proteome</keyword>
<dbReference type="Gene3D" id="2.130.10.10">
    <property type="entry name" value="YVTN repeat-like/Quinoprotein amine dehydrogenase"/>
    <property type="match status" value="2"/>
</dbReference>
<dbReference type="SMART" id="SM00320">
    <property type="entry name" value="WD40"/>
    <property type="match status" value="5"/>
</dbReference>
<sequence length="376" mass="40766">MHTLKAVASSTLSLPADNYIYSIVPSAPGTFAAISSDDSLRVFDAADLDRGSVISNATHNGGVTALRSFAMGESHLLATGGRDGKVKVWDVRAGNGSPVVEMETAKKSPVLSVACNPETNTIVAGTELVSSQAVVAFWDIRSPQEFRLQYVESHNDDITETNHYIGTLPVTGGTQLQYHPTRSNILLSGSTDGLVNIYDTTVTDEDEALVQVINHGSVHHAGFLSERTIFALSHDEHFSVYPATDPDDASQEPEPVHFGDVRDPLGCEYVAQLCVGAQGPYIAAGNKIDNRLDLVPLVSSPSWKLDRDNLWRLPRAHCEEVVRSVYLDAQSQSVFTCGEDGFVRAWRPAEGSDAPVQSGSAKARPKEKKKDRFKPY</sequence>
<accession>A0A101MRN3</accession>
<dbReference type="InterPro" id="IPR019775">
    <property type="entry name" value="WD40_repeat_CS"/>
</dbReference>
<feature type="repeat" description="WD" evidence="3">
    <location>
        <begin position="56"/>
        <end position="99"/>
    </location>
</feature>
<evidence type="ECO:0000313" key="5">
    <source>
        <dbReference type="EMBL" id="KUM65432.1"/>
    </source>
</evidence>
<dbReference type="PROSITE" id="PS00678">
    <property type="entry name" value="WD_REPEATS_1"/>
    <property type="match status" value="1"/>
</dbReference>
<dbReference type="SUPFAM" id="SSF50978">
    <property type="entry name" value="WD40 repeat-like"/>
    <property type="match status" value="1"/>
</dbReference>
<proteinExistence type="predicted"/>
<evidence type="ECO:0000256" key="3">
    <source>
        <dbReference type="PROSITE-ProRule" id="PRU00221"/>
    </source>
</evidence>
<dbReference type="PANTHER" id="PTHR22889:SF0">
    <property type="entry name" value="WD REPEAT-CONTAINING PROTEIN 89"/>
    <property type="match status" value="1"/>
</dbReference>
<dbReference type="Proteomes" id="UP000055045">
    <property type="component" value="Unassembled WGS sequence"/>
</dbReference>
<protein>
    <submittedName>
        <fullName evidence="5">Uncharacterized protein</fullName>
    </submittedName>
</protein>
<name>A0A101MRN3_PENFR</name>
<dbReference type="InterPro" id="IPR036322">
    <property type="entry name" value="WD40_repeat_dom_sf"/>
</dbReference>